<sequence>MFSFEQQFIKTDVTAVKILKNHYIAGVGGYVHVFDKKCRKFLAKHDAFEGQKIYGIIPNRDETKILLYGSRYIKVILTGDKLAEESRNRAPDWILAAAWIHNSNSTQIVTVSMHNRVQVWSDNLKLLSEAKCEEKCILYSAFVCYDKLEELVILSGTVFSEVLIWRPNFEKDSPVLKRLQRHKGVIFSVHYNAASGYISSSSDDRSTVVWKPKSGNLLSELVQETGDITVACHVFGHLARVFRCLVLRDCFVTAGEDSLLNIWSFDGELVRKVETHQGGPVWAIDADESSNVILTGGSDSGVTLFPINYSFDAQQASVPHNDVPKTVGILQGNNLVVFSESGTLYYYTVKQRKWMEVTKLLDLKTYALVTVSKCRNLVALAGFHGQVYIYRQENDALQQLIVAGARLKSRIFSLHWVNCTTFLICQTEGRMTLYSLQGNKMVAVSNFILPPSKERWSTTAVFKGNCFVIGDRKGHLHLFQLGKEEPVQTLRKVHSHLGVTKLIIDDTKVVSLGRNAVIKTFLLQNDVLQLTSTDKLPFTWLLDVVAGFILAFSGDKFLIWDHKTKRIVFEKSCGGGHRSWDFLPGHKSTFTYIKDKTVHILNLRLNELTPIDLIEGYQVKEINSVGAIRALNNYVIVSGGEDTNLRINVADSCNFVNVVSLKPHLSSIRTITTHKITSSVSAGEETYLVFSGGGRAQVICWKLQICTKDGCITNVDCSMQHSYYKIMDSEESEMRIMDLNVIDVWDKLYLLSACSDGSVKIFSVDSNNGNYFFKVL</sequence>
<dbReference type="InterPro" id="IPR015943">
    <property type="entry name" value="WD40/YVTN_repeat-like_dom_sf"/>
</dbReference>
<keyword evidence="5" id="KW-0677">Repeat</keyword>
<evidence type="ECO:0000256" key="2">
    <source>
        <dbReference type="ARBA" id="ARBA00022490"/>
    </source>
</evidence>
<accession>A0AAV8W6A0</accession>
<dbReference type="InterPro" id="IPR001680">
    <property type="entry name" value="WD40_rpt"/>
</dbReference>
<organism evidence="9 10">
    <name type="scientific">Exocentrus adspersus</name>
    <dbReference type="NCBI Taxonomy" id="1586481"/>
    <lineage>
        <taxon>Eukaryota</taxon>
        <taxon>Metazoa</taxon>
        <taxon>Ecdysozoa</taxon>
        <taxon>Arthropoda</taxon>
        <taxon>Hexapoda</taxon>
        <taxon>Insecta</taxon>
        <taxon>Pterygota</taxon>
        <taxon>Neoptera</taxon>
        <taxon>Endopterygota</taxon>
        <taxon>Coleoptera</taxon>
        <taxon>Polyphaga</taxon>
        <taxon>Cucujiformia</taxon>
        <taxon>Chrysomeloidea</taxon>
        <taxon>Cerambycidae</taxon>
        <taxon>Lamiinae</taxon>
        <taxon>Acanthocinini</taxon>
        <taxon>Exocentrus</taxon>
    </lineage>
</organism>
<evidence type="ECO:0000256" key="7">
    <source>
        <dbReference type="ARBA" id="ARBA00040154"/>
    </source>
</evidence>
<keyword evidence="10" id="KW-1185">Reference proteome</keyword>
<evidence type="ECO:0000256" key="4">
    <source>
        <dbReference type="ARBA" id="ARBA00022694"/>
    </source>
</evidence>
<dbReference type="PROSITE" id="PS50082">
    <property type="entry name" value="WD_REPEATS_2"/>
    <property type="match status" value="1"/>
</dbReference>
<dbReference type="GO" id="GO:0005737">
    <property type="term" value="C:cytoplasm"/>
    <property type="evidence" value="ECO:0007669"/>
    <property type="project" value="UniProtKB-SubCell"/>
</dbReference>
<dbReference type="PANTHER" id="PTHR14344">
    <property type="entry name" value="WD REPEAT PROTEIN"/>
    <property type="match status" value="1"/>
</dbReference>
<dbReference type="Pfam" id="PF00400">
    <property type="entry name" value="WD40"/>
    <property type="match status" value="2"/>
</dbReference>
<dbReference type="InterPro" id="IPR036322">
    <property type="entry name" value="WD40_repeat_dom_sf"/>
</dbReference>
<reference evidence="9 10" key="1">
    <citation type="journal article" date="2023" name="Insect Mol. Biol.">
        <title>Genome sequencing provides insights into the evolution of gene families encoding plant cell wall-degrading enzymes in longhorned beetles.</title>
        <authorList>
            <person name="Shin N.R."/>
            <person name="Okamura Y."/>
            <person name="Kirsch R."/>
            <person name="Pauchet Y."/>
        </authorList>
    </citation>
    <scope>NUCLEOTIDE SEQUENCE [LARGE SCALE GENOMIC DNA]</scope>
    <source>
        <strain evidence="9">EAD_L_NR</strain>
    </source>
</reference>
<evidence type="ECO:0000256" key="6">
    <source>
        <dbReference type="ARBA" id="ARBA00038255"/>
    </source>
</evidence>
<dbReference type="SMART" id="SM00320">
    <property type="entry name" value="WD40"/>
    <property type="match status" value="6"/>
</dbReference>
<keyword evidence="2" id="KW-0963">Cytoplasm</keyword>
<evidence type="ECO:0000313" key="10">
    <source>
        <dbReference type="Proteomes" id="UP001159042"/>
    </source>
</evidence>
<evidence type="ECO:0000256" key="3">
    <source>
        <dbReference type="ARBA" id="ARBA00022574"/>
    </source>
</evidence>
<gene>
    <name evidence="9" type="ORF">NQ315_008637</name>
</gene>
<dbReference type="InterPro" id="IPR051973">
    <property type="entry name" value="tRNA_Anticodon_Mtase-Reg"/>
</dbReference>
<comment type="subcellular location">
    <subcellularLocation>
        <location evidence="1">Cytoplasm</location>
    </subcellularLocation>
</comment>
<evidence type="ECO:0000256" key="8">
    <source>
        <dbReference type="PROSITE-ProRule" id="PRU00221"/>
    </source>
</evidence>
<dbReference type="AlphaFoldDB" id="A0AAV8W6A0"/>
<evidence type="ECO:0000256" key="5">
    <source>
        <dbReference type="ARBA" id="ARBA00022737"/>
    </source>
</evidence>
<keyword evidence="4" id="KW-0819">tRNA processing</keyword>
<comment type="caution">
    <text evidence="9">The sequence shown here is derived from an EMBL/GenBank/DDBJ whole genome shotgun (WGS) entry which is preliminary data.</text>
</comment>
<name>A0AAV8W6A0_9CUCU</name>
<dbReference type="Gene3D" id="2.130.10.10">
    <property type="entry name" value="YVTN repeat-like/Quinoprotein amine dehydrogenase"/>
    <property type="match status" value="3"/>
</dbReference>
<dbReference type="GO" id="GO:0030488">
    <property type="term" value="P:tRNA methylation"/>
    <property type="evidence" value="ECO:0007669"/>
    <property type="project" value="TreeGrafter"/>
</dbReference>
<feature type="repeat" description="WD" evidence="8">
    <location>
        <begin position="179"/>
        <end position="220"/>
    </location>
</feature>
<keyword evidence="3 8" id="KW-0853">WD repeat</keyword>
<comment type="similarity">
    <text evidence="6">Belongs to the WD repeat WDR6 family.</text>
</comment>
<dbReference type="PANTHER" id="PTHR14344:SF3">
    <property type="entry name" value="WD REPEAT-CONTAINING PROTEIN 6"/>
    <property type="match status" value="1"/>
</dbReference>
<dbReference type="Proteomes" id="UP001159042">
    <property type="component" value="Unassembled WGS sequence"/>
</dbReference>
<proteinExistence type="inferred from homology"/>
<dbReference type="SUPFAM" id="SSF50978">
    <property type="entry name" value="WD40 repeat-like"/>
    <property type="match status" value="3"/>
</dbReference>
<evidence type="ECO:0000256" key="1">
    <source>
        <dbReference type="ARBA" id="ARBA00004496"/>
    </source>
</evidence>
<protein>
    <recommendedName>
        <fullName evidence="7">tRNA (34-2'-O)-methyltransferase regulator WDR6</fullName>
    </recommendedName>
</protein>
<dbReference type="EMBL" id="JANEYG010000008">
    <property type="protein sequence ID" value="KAJ8921999.1"/>
    <property type="molecule type" value="Genomic_DNA"/>
</dbReference>
<evidence type="ECO:0000313" key="9">
    <source>
        <dbReference type="EMBL" id="KAJ8921999.1"/>
    </source>
</evidence>